<dbReference type="Proteomes" id="UP000711488">
    <property type="component" value="Unassembled WGS sequence"/>
</dbReference>
<evidence type="ECO:0000256" key="2">
    <source>
        <dbReference type="ARBA" id="ARBA00022786"/>
    </source>
</evidence>
<feature type="region of interest" description="Disordered" evidence="3">
    <location>
        <begin position="995"/>
        <end position="1023"/>
    </location>
</feature>
<feature type="compositionally biased region" description="Polar residues" evidence="3">
    <location>
        <begin position="1011"/>
        <end position="1023"/>
    </location>
</feature>
<reference evidence="5" key="3">
    <citation type="submission" date="2019-06" db="EMBL/GenBank/DDBJ databases">
        <authorList>
            <person name="Poynton C."/>
            <person name="Hasenbein S."/>
            <person name="Benoit J.B."/>
            <person name="Sepulveda M.S."/>
            <person name="Poelchau M.F."/>
            <person name="Murali S.C."/>
            <person name="Chen S."/>
            <person name="Glastad K.M."/>
            <person name="Werren J.H."/>
            <person name="Vineis J.H."/>
            <person name="Bowen J.L."/>
            <person name="Friedrich M."/>
            <person name="Jones J."/>
            <person name="Robertson H.M."/>
            <person name="Feyereisen R."/>
            <person name="Mechler-Hickson A."/>
            <person name="Mathers N."/>
            <person name="Lee C.E."/>
            <person name="Colbourne J.K."/>
            <person name="Biales A."/>
            <person name="Johnston J.S."/>
            <person name="Wellborn G.A."/>
            <person name="Rosendale A.J."/>
            <person name="Cridge A.G."/>
            <person name="Munoz-Torres M.C."/>
            <person name="Bain P.A."/>
            <person name="Manny A.R."/>
            <person name="Major K.M."/>
            <person name="Lambert F.N."/>
            <person name="Vulpe C.D."/>
            <person name="Tuck P."/>
            <person name="Blalock B.J."/>
            <person name="Lin Y.-Y."/>
            <person name="Smith M.E."/>
            <person name="Ochoa-Acuna H."/>
            <person name="Chen M.-J.M."/>
            <person name="Childers C.P."/>
            <person name="Qu J."/>
            <person name="Dugan S."/>
            <person name="Lee S.L."/>
            <person name="Chao H."/>
            <person name="Dinh H."/>
            <person name="Han Y."/>
            <person name="Doddapaneni H."/>
            <person name="Worley K.C."/>
            <person name="Muzny D.M."/>
            <person name="Gibbs R.A."/>
            <person name="Richards S."/>
        </authorList>
    </citation>
    <scope>NUCLEOTIDE SEQUENCE</scope>
    <source>
        <strain evidence="5">HAZT.00-mixed</strain>
        <tissue evidence="5">Whole organism</tissue>
    </source>
</reference>
<organism evidence="5">
    <name type="scientific">Hyalella azteca</name>
    <name type="common">Amphipod</name>
    <dbReference type="NCBI Taxonomy" id="294128"/>
    <lineage>
        <taxon>Eukaryota</taxon>
        <taxon>Metazoa</taxon>
        <taxon>Ecdysozoa</taxon>
        <taxon>Arthropoda</taxon>
        <taxon>Crustacea</taxon>
        <taxon>Multicrustacea</taxon>
        <taxon>Malacostraca</taxon>
        <taxon>Eumalacostraca</taxon>
        <taxon>Peracarida</taxon>
        <taxon>Amphipoda</taxon>
        <taxon>Senticaudata</taxon>
        <taxon>Talitrida</taxon>
        <taxon>Talitroidea</taxon>
        <taxon>Hyalellidae</taxon>
        <taxon>Hyalella</taxon>
    </lineage>
</organism>
<dbReference type="PROSITE" id="PS50127">
    <property type="entry name" value="UBC_2"/>
    <property type="match status" value="1"/>
</dbReference>
<evidence type="ECO:0000313" key="5">
    <source>
        <dbReference type="EMBL" id="KAA0203163.1"/>
    </source>
</evidence>
<feature type="region of interest" description="Disordered" evidence="3">
    <location>
        <begin position="262"/>
        <end position="287"/>
    </location>
</feature>
<dbReference type="InterPro" id="IPR057735">
    <property type="entry name" value="UBE2O-like_tSH3-B"/>
</dbReference>
<dbReference type="AlphaFoldDB" id="A0A6A0HBM8"/>
<evidence type="ECO:0000256" key="1">
    <source>
        <dbReference type="ARBA" id="ARBA00022679"/>
    </source>
</evidence>
<protein>
    <recommendedName>
        <fullName evidence="4">UBC core domain-containing protein</fullName>
    </recommendedName>
</protein>
<dbReference type="Gene3D" id="3.10.110.10">
    <property type="entry name" value="Ubiquitin Conjugating Enzyme"/>
    <property type="match status" value="1"/>
</dbReference>
<evidence type="ECO:0000256" key="3">
    <source>
        <dbReference type="SAM" id="MobiDB-lite"/>
    </source>
</evidence>
<feature type="domain" description="UBC core" evidence="4">
    <location>
        <begin position="600"/>
        <end position="760"/>
    </location>
</feature>
<accession>A0A6A0HBM8</accession>
<sequence>MNDNAASNLVEIRDSRDKECEFRRYDFYPGQVLVGNVQDFETVEWVECSDAVTAKLQATETRNRRSKMHVTVQKVEVANLVNVWWVDGSSSVCFPQDLYKVGEYDSDEGELWDDDDGDSSLGSDDGDDKSWRTATDDEDEGKDGPQGGDVSDDSSQGSWVDDKSPMLKTRLVANIEKARVVMGRLEEIFTQNPGLQSTQVMKQLLDCYKECRYMDKLMSTRFFHESNFAGLIEKVRERGCLSTNQKMAEQVQRLFNGSPYNADRSKLSKNKPVSGGAIVDNSTHESTISTETAVSDVSCINPKNIATDLPVEITETTVKTASAKKDRPKDGNVREDCNTSGRTSSKSSSRSIGGSGALLKRLSDSDMLIHHHAGLENKSKRPVTSHIKDSKSCNDIKNSSIKTPKEGNENVSTEEVSIKGDGLPPSEEAHGADASSICTVLCSMMKVQLLKTYEEVVSRYGGHFDMSNIQSELKQEAGPEETLSIDQKELIASCVEAIRVELLRPHDEADITERNLSIAETLPNLGILSTKISLSTVSSAKSQSTIPCDALETKEKSGLVDHISSDLPSNSDCGSFTLLETAPDTHKFKLTMLQPSQPSLFYKTVKNEIRLLQSSLPGGIWVRGYQDRMDLYSVMIRGPAKTPYQDGLFFFDFQLSADYPHAPPLCNYVPYCSDRLNPNLYEDGKVCISLLGTWSGKGTEVWTHRSNLLQVIVSIQGLILVSEPYFNEAGYERQKGSQQGHENSRMYNEMVLLKLIQATARMLQNPPSVFKEEILEHFNANAGNLISRLERWLNVSEGHNAAHPLSPTTPNTYRSIVTDKEQQAVLPEFPLIPASKGFCLTLRTTLPQVKAIFDKVLAEGWNAVSSRPTNDVSSCEIKAETADDTKDCRTTGAIRKTKLRRSSACSDGEIPNCGSSSPEMCPYVETPAFAAGSSVESDNPSALSAHPSLTSVNPSVESADPLVDCTDLSIESNDVSSELTDKNCCGGASVTDNVSHNSSDSGIGGSDSASLPVNDTNSSSKLEQGTLFIKSNSSFCKSS</sequence>
<feature type="region of interest" description="Disordered" evidence="3">
    <location>
        <begin position="318"/>
        <end position="356"/>
    </location>
</feature>
<dbReference type="CDD" id="cd23837">
    <property type="entry name" value="UBCc_UBE2O"/>
    <property type="match status" value="1"/>
</dbReference>
<comment type="caution">
    <text evidence="5">The sequence shown here is derived from an EMBL/GenBank/DDBJ whole genome shotgun (WGS) entry which is preliminary data.</text>
</comment>
<proteinExistence type="predicted"/>
<feature type="compositionally biased region" description="Basic and acidic residues" evidence="3">
    <location>
        <begin position="323"/>
        <end position="337"/>
    </location>
</feature>
<feature type="compositionally biased region" description="Acidic residues" evidence="3">
    <location>
        <begin position="107"/>
        <end position="118"/>
    </location>
</feature>
<dbReference type="Pfam" id="PF00179">
    <property type="entry name" value="UQ_con"/>
    <property type="match status" value="1"/>
</dbReference>
<dbReference type="Pfam" id="PF23046">
    <property type="entry name" value="tSH3-B_UBE2O"/>
    <property type="match status" value="1"/>
</dbReference>
<reference evidence="5" key="1">
    <citation type="submission" date="2014-08" db="EMBL/GenBank/DDBJ databases">
        <authorList>
            <person name="Murali S."/>
            <person name="Richards S."/>
            <person name="Bandaranaike D."/>
            <person name="Bellair M."/>
            <person name="Blankenburg K."/>
            <person name="Chao H."/>
            <person name="Dinh H."/>
            <person name="Doddapaneni H."/>
            <person name="Dugan-Rocha S."/>
            <person name="Elkadiri S."/>
            <person name="Gnanaolivu R."/>
            <person name="Hughes D."/>
            <person name="Lee S."/>
            <person name="Li M."/>
            <person name="Ming W."/>
            <person name="Munidasa M."/>
            <person name="Muniz J."/>
            <person name="Nguyen L."/>
            <person name="Osuji N."/>
            <person name="Pu L.-L."/>
            <person name="Puazo M."/>
            <person name="Skinner E."/>
            <person name="Qu C."/>
            <person name="Quiroz J."/>
            <person name="Raj R."/>
            <person name="Weissenberger G."/>
            <person name="Xin Y."/>
            <person name="Zou X."/>
            <person name="Han Y."/>
            <person name="Worley K."/>
            <person name="Muzny D."/>
            <person name="Gibbs R."/>
        </authorList>
    </citation>
    <scope>NUCLEOTIDE SEQUENCE</scope>
    <source>
        <strain evidence="5">HAZT.00-mixed</strain>
        <tissue evidence="5">Whole organism</tissue>
    </source>
</reference>
<feature type="compositionally biased region" description="Low complexity" evidence="3">
    <location>
        <begin position="339"/>
        <end position="352"/>
    </location>
</feature>
<reference evidence="5" key="2">
    <citation type="journal article" date="2018" name="Environ. Sci. Technol.">
        <title>The Toxicogenome of Hyalella azteca: A Model for Sediment Ecotoxicology and Evolutionary Toxicology.</title>
        <authorList>
            <person name="Poynton H.C."/>
            <person name="Hasenbein S."/>
            <person name="Benoit J.B."/>
            <person name="Sepulveda M.S."/>
            <person name="Poelchau M.F."/>
            <person name="Hughes D.S.T."/>
            <person name="Murali S.C."/>
            <person name="Chen S."/>
            <person name="Glastad K.M."/>
            <person name="Goodisman M.A.D."/>
            <person name="Werren J.H."/>
            <person name="Vineis J.H."/>
            <person name="Bowen J.L."/>
            <person name="Friedrich M."/>
            <person name="Jones J."/>
            <person name="Robertson H.M."/>
            <person name="Feyereisen R."/>
            <person name="Mechler-Hickson A."/>
            <person name="Mathers N."/>
            <person name="Lee C.E."/>
            <person name="Colbourne J.K."/>
            <person name="Biales A."/>
            <person name="Johnston J.S."/>
            <person name="Wellborn G.A."/>
            <person name="Rosendale A.J."/>
            <person name="Cridge A.G."/>
            <person name="Munoz-Torres M.C."/>
            <person name="Bain P.A."/>
            <person name="Manny A.R."/>
            <person name="Major K.M."/>
            <person name="Lambert F.N."/>
            <person name="Vulpe C.D."/>
            <person name="Tuck P."/>
            <person name="Blalock B.J."/>
            <person name="Lin Y.Y."/>
            <person name="Smith M.E."/>
            <person name="Ochoa-Acuna H."/>
            <person name="Chen M.M."/>
            <person name="Childers C.P."/>
            <person name="Qu J."/>
            <person name="Dugan S."/>
            <person name="Lee S.L."/>
            <person name="Chao H."/>
            <person name="Dinh H."/>
            <person name="Han Y."/>
            <person name="Doddapaneni H."/>
            <person name="Worley K.C."/>
            <person name="Muzny D.M."/>
            <person name="Gibbs R.A."/>
            <person name="Richards S."/>
        </authorList>
    </citation>
    <scope>NUCLEOTIDE SEQUENCE</scope>
    <source>
        <strain evidence="5">HAZT.00-mixed</strain>
        <tissue evidence="5">Whole organism</tissue>
    </source>
</reference>
<evidence type="ECO:0000259" key="4">
    <source>
        <dbReference type="PROSITE" id="PS50127"/>
    </source>
</evidence>
<dbReference type="OrthoDB" id="47801at2759"/>
<dbReference type="InterPro" id="IPR000608">
    <property type="entry name" value="UBC"/>
</dbReference>
<name>A0A6A0HBM8_HYAAZ</name>
<feature type="region of interest" description="Disordered" evidence="3">
    <location>
        <begin position="107"/>
        <end position="162"/>
    </location>
</feature>
<dbReference type="SUPFAM" id="SSF54495">
    <property type="entry name" value="UBC-like"/>
    <property type="match status" value="1"/>
</dbReference>
<keyword evidence="1" id="KW-0808">Transferase</keyword>
<dbReference type="SMART" id="SM00212">
    <property type="entry name" value="UBCc"/>
    <property type="match status" value="1"/>
</dbReference>
<dbReference type="FunFam" id="3.10.110.10:FF:000136">
    <property type="entry name" value="Predicted protein"/>
    <property type="match status" value="1"/>
</dbReference>
<dbReference type="PANTHER" id="PTHR46116">
    <property type="entry name" value="(E3-INDEPENDENT) E2 UBIQUITIN-CONJUGATING ENZYME"/>
    <property type="match status" value="1"/>
</dbReference>
<gene>
    <name evidence="5" type="ORF">HAZT_HAZT004375</name>
</gene>
<dbReference type="EMBL" id="JQDR03002316">
    <property type="protein sequence ID" value="KAA0203163.1"/>
    <property type="molecule type" value="Genomic_DNA"/>
</dbReference>
<feature type="compositionally biased region" description="Low complexity" evidence="3">
    <location>
        <begin position="998"/>
        <end position="1010"/>
    </location>
</feature>
<keyword evidence="2" id="KW-0833">Ubl conjugation pathway</keyword>
<dbReference type="InterPro" id="IPR016135">
    <property type="entry name" value="UBQ-conjugating_enzyme/RWD"/>
</dbReference>
<feature type="region of interest" description="Disordered" evidence="3">
    <location>
        <begin position="932"/>
        <end position="957"/>
    </location>
</feature>
<feature type="region of interest" description="Disordered" evidence="3">
    <location>
        <begin position="373"/>
        <end position="430"/>
    </location>
</feature>
<dbReference type="GO" id="GO:0061631">
    <property type="term" value="F:ubiquitin conjugating enzyme activity"/>
    <property type="evidence" value="ECO:0007669"/>
    <property type="project" value="TreeGrafter"/>
</dbReference>
<feature type="compositionally biased region" description="Polar residues" evidence="3">
    <location>
        <begin position="934"/>
        <end position="956"/>
    </location>
</feature>
<dbReference type="PANTHER" id="PTHR46116:SF15">
    <property type="entry name" value="(E3-INDEPENDENT) E2 UBIQUITIN-CONJUGATING ENZYME"/>
    <property type="match status" value="1"/>
</dbReference>